<accession>A0ABT5QQT8</accession>
<keyword evidence="3" id="KW-1185">Reference proteome</keyword>
<reference evidence="2" key="1">
    <citation type="submission" date="2021-12" db="EMBL/GenBank/DDBJ databases">
        <title>Enterovibrio ZSDZ35 sp. nov. and Enterovibrio ZSDZ42 sp. nov., isolated from coastal seawater in Qingdao.</title>
        <authorList>
            <person name="Zhang P."/>
        </authorList>
    </citation>
    <scope>NUCLEOTIDE SEQUENCE</scope>
    <source>
        <strain evidence="2">ZSDZ35</strain>
    </source>
</reference>
<evidence type="ECO:0000313" key="2">
    <source>
        <dbReference type="EMBL" id="MDD1783356.1"/>
    </source>
</evidence>
<evidence type="ECO:0000256" key="1">
    <source>
        <dbReference type="SAM" id="MobiDB-lite"/>
    </source>
</evidence>
<evidence type="ECO:0008006" key="4">
    <source>
        <dbReference type="Google" id="ProtNLM"/>
    </source>
</evidence>
<name>A0ABT5QQT8_9GAMM</name>
<feature type="region of interest" description="Disordered" evidence="1">
    <location>
        <begin position="42"/>
        <end position="66"/>
    </location>
</feature>
<dbReference type="Proteomes" id="UP001149821">
    <property type="component" value="Unassembled WGS sequence"/>
</dbReference>
<dbReference type="EMBL" id="JAJUBB010000018">
    <property type="protein sequence ID" value="MDD1783356.1"/>
    <property type="molecule type" value="Genomic_DNA"/>
</dbReference>
<comment type="caution">
    <text evidence="2">The sequence shown here is derived from an EMBL/GenBank/DDBJ whole genome shotgun (WGS) entry which is preliminary data.</text>
</comment>
<evidence type="ECO:0000313" key="3">
    <source>
        <dbReference type="Proteomes" id="UP001149821"/>
    </source>
</evidence>
<proteinExistence type="predicted"/>
<protein>
    <recommendedName>
        <fullName evidence="4">Secreted protein</fullName>
    </recommendedName>
</protein>
<gene>
    <name evidence="2" type="ORF">LRP49_19480</name>
</gene>
<sequence length="66" mass="7294">MFSQSLAAQIARWLLVLIVTLFFVHNCAPLRSALSEYAVDGGCHQRHSTHPSGHMEANTPSVSQHH</sequence>
<organism evidence="2 3">
    <name type="scientific">Enterovibrio qingdaonensis</name>
    <dbReference type="NCBI Taxonomy" id="2899818"/>
    <lineage>
        <taxon>Bacteria</taxon>
        <taxon>Pseudomonadati</taxon>
        <taxon>Pseudomonadota</taxon>
        <taxon>Gammaproteobacteria</taxon>
        <taxon>Vibrionales</taxon>
        <taxon>Vibrionaceae</taxon>
        <taxon>Enterovibrio</taxon>
    </lineage>
</organism>